<dbReference type="EMBL" id="CM042047">
    <property type="protein sequence ID" value="KAI3772054.1"/>
    <property type="molecule type" value="Genomic_DNA"/>
</dbReference>
<sequence>MNQDLHHPPNWFSEEWNRQWNHRSGSVREGEDQCLKKMELSIWNQQSGAMGEGFEKTYRRSNAQSLRLLARHHAHSVIRSTLRLIVSSDSQRRIRFRSNSRCMRHRLTINGYALRPYNSRRFCAILYMSIHIRPIASQISIFASFLCDSIYKYTVYDRLLLFCAILFASLVPIPEAERQRRFFWAIHRITVRSSTSIFPPGNVTV</sequence>
<organism evidence="1 2">
    <name type="scientific">Arctium lappa</name>
    <name type="common">Greater burdock</name>
    <name type="synonym">Lappa major</name>
    <dbReference type="NCBI Taxonomy" id="4217"/>
    <lineage>
        <taxon>Eukaryota</taxon>
        <taxon>Viridiplantae</taxon>
        <taxon>Streptophyta</taxon>
        <taxon>Embryophyta</taxon>
        <taxon>Tracheophyta</taxon>
        <taxon>Spermatophyta</taxon>
        <taxon>Magnoliopsida</taxon>
        <taxon>eudicotyledons</taxon>
        <taxon>Gunneridae</taxon>
        <taxon>Pentapetalae</taxon>
        <taxon>asterids</taxon>
        <taxon>campanulids</taxon>
        <taxon>Asterales</taxon>
        <taxon>Asteraceae</taxon>
        <taxon>Carduoideae</taxon>
        <taxon>Cardueae</taxon>
        <taxon>Arctiinae</taxon>
        <taxon>Arctium</taxon>
    </lineage>
</organism>
<name>A0ACB9FLR3_ARCLA</name>
<proteinExistence type="predicted"/>
<comment type="caution">
    <text evidence="1">The sequence shown here is derived from an EMBL/GenBank/DDBJ whole genome shotgun (WGS) entry which is preliminary data.</text>
</comment>
<reference evidence="1 2" key="2">
    <citation type="journal article" date="2022" name="Mol. Ecol. Resour.">
        <title>The genomes of chicory, endive, great burdock and yacon provide insights into Asteraceae paleo-polyploidization history and plant inulin production.</title>
        <authorList>
            <person name="Fan W."/>
            <person name="Wang S."/>
            <person name="Wang H."/>
            <person name="Wang A."/>
            <person name="Jiang F."/>
            <person name="Liu H."/>
            <person name="Zhao H."/>
            <person name="Xu D."/>
            <person name="Zhang Y."/>
        </authorList>
    </citation>
    <scope>NUCLEOTIDE SEQUENCE [LARGE SCALE GENOMIC DNA]</scope>
    <source>
        <strain evidence="2">cv. Niubang</strain>
    </source>
</reference>
<dbReference type="Proteomes" id="UP001055879">
    <property type="component" value="Linkage Group LG01"/>
</dbReference>
<keyword evidence="2" id="KW-1185">Reference proteome</keyword>
<evidence type="ECO:0000313" key="2">
    <source>
        <dbReference type="Proteomes" id="UP001055879"/>
    </source>
</evidence>
<protein>
    <submittedName>
        <fullName evidence="1">Uncharacterized protein</fullName>
    </submittedName>
</protein>
<reference evidence="2" key="1">
    <citation type="journal article" date="2022" name="Mol. Ecol. Resour.">
        <title>The genomes of chicory, endive, great burdock and yacon provide insights into Asteraceae palaeo-polyploidization history and plant inulin production.</title>
        <authorList>
            <person name="Fan W."/>
            <person name="Wang S."/>
            <person name="Wang H."/>
            <person name="Wang A."/>
            <person name="Jiang F."/>
            <person name="Liu H."/>
            <person name="Zhao H."/>
            <person name="Xu D."/>
            <person name="Zhang Y."/>
        </authorList>
    </citation>
    <scope>NUCLEOTIDE SEQUENCE [LARGE SCALE GENOMIC DNA]</scope>
    <source>
        <strain evidence="2">cv. Niubang</strain>
    </source>
</reference>
<accession>A0ACB9FLR3</accession>
<gene>
    <name evidence="1" type="ORF">L6452_03228</name>
</gene>
<evidence type="ECO:0000313" key="1">
    <source>
        <dbReference type="EMBL" id="KAI3772054.1"/>
    </source>
</evidence>